<reference evidence="1 2" key="1">
    <citation type="journal article" date="2022" name="bioRxiv">
        <title>Genomics of Preaxostyla Flagellates Illuminates Evolutionary Transitions and the Path Towards Mitochondrial Loss.</title>
        <authorList>
            <person name="Novak L.V.F."/>
            <person name="Treitli S.C."/>
            <person name="Pyrih J."/>
            <person name="Halakuc P."/>
            <person name="Pipaliya S.V."/>
            <person name="Vacek V."/>
            <person name="Brzon O."/>
            <person name="Soukal P."/>
            <person name="Eme L."/>
            <person name="Dacks J.B."/>
            <person name="Karnkowska A."/>
            <person name="Elias M."/>
            <person name="Hampl V."/>
        </authorList>
    </citation>
    <scope>NUCLEOTIDE SEQUENCE [LARGE SCALE GENOMIC DNA]</scope>
    <source>
        <strain evidence="1">NAU3</strain>
        <tissue evidence="1">Gut</tissue>
    </source>
</reference>
<organism evidence="1 2">
    <name type="scientific">Blattamonas nauphoetae</name>
    <dbReference type="NCBI Taxonomy" id="2049346"/>
    <lineage>
        <taxon>Eukaryota</taxon>
        <taxon>Metamonada</taxon>
        <taxon>Preaxostyla</taxon>
        <taxon>Oxymonadida</taxon>
        <taxon>Blattamonas</taxon>
    </lineage>
</organism>
<protein>
    <submittedName>
        <fullName evidence="1">Uncharacterized protein</fullName>
    </submittedName>
</protein>
<sequence>MGNRSSTPPQVEERQTLKPWKTSSDTVFDFHYEPDDKATTPLFVSSTIYDLMPLREFKEVFRSMIAHMSQNKEPNDKALSAGSRVLGHVRMITRITACTQLLPSENKDGSLLMESLWRLLQLKRSNAHFQAETGLTILWLAKAGSLQHSVSLSDLHLEYFRKVHPERLGFEEFDLHKALIAFLTSKLMSIADTYRQPPNQGNRAAPISMKSQFGSLETEIVDYIGWIGTNCQPLSSGMGGFELMKLMIHFMDCFFLNSKGFTTKTKPRLSVGMMTLVDGIENNTDTFWVMSTTLGLFTVVEKGRKKWKSDKMKFLKELESEGLENCIELQIRRRRTDGNAARAERGEAMMKMINQRGVNIPIFLN</sequence>
<evidence type="ECO:0000313" key="2">
    <source>
        <dbReference type="Proteomes" id="UP001281761"/>
    </source>
</evidence>
<proteinExistence type="predicted"/>
<comment type="caution">
    <text evidence="1">The sequence shown here is derived from an EMBL/GenBank/DDBJ whole genome shotgun (WGS) entry which is preliminary data.</text>
</comment>
<evidence type="ECO:0000313" key="1">
    <source>
        <dbReference type="EMBL" id="KAK2952451.1"/>
    </source>
</evidence>
<name>A0ABQ9XQD6_9EUKA</name>
<accession>A0ABQ9XQD6</accession>
<dbReference type="Proteomes" id="UP001281761">
    <property type="component" value="Unassembled WGS sequence"/>
</dbReference>
<gene>
    <name evidence="1" type="ORF">BLNAU_12557</name>
</gene>
<dbReference type="EMBL" id="JARBJD010000103">
    <property type="protein sequence ID" value="KAK2952451.1"/>
    <property type="molecule type" value="Genomic_DNA"/>
</dbReference>
<keyword evidence="2" id="KW-1185">Reference proteome</keyword>